<reference evidence="2" key="1">
    <citation type="journal article" date="2019" name="Int. J. Syst. Evol. Microbiol.">
        <title>The Global Catalogue of Microorganisms (GCM) 10K type strain sequencing project: providing services to taxonomists for standard genome sequencing and annotation.</title>
        <authorList>
            <consortium name="The Broad Institute Genomics Platform"/>
            <consortium name="The Broad Institute Genome Sequencing Center for Infectious Disease"/>
            <person name="Wu L."/>
            <person name="Ma J."/>
        </authorList>
    </citation>
    <scope>NUCLEOTIDE SEQUENCE [LARGE SCALE GENOMIC DNA]</scope>
    <source>
        <strain evidence="2">JCM 10671</strain>
    </source>
</reference>
<dbReference type="EMBL" id="BAAAHE010000023">
    <property type="protein sequence ID" value="GAA0623579.1"/>
    <property type="molecule type" value="Genomic_DNA"/>
</dbReference>
<evidence type="ECO:0000313" key="1">
    <source>
        <dbReference type="EMBL" id="GAA0623579.1"/>
    </source>
</evidence>
<gene>
    <name evidence="1" type="ORF">GCM10009547_28320</name>
</gene>
<comment type="caution">
    <text evidence="1">The sequence shown here is derived from an EMBL/GenBank/DDBJ whole genome shotgun (WGS) entry which is preliminary data.</text>
</comment>
<sequence>MTRAVSLSELADVVAVLAPAMSAGRRHGTQIVSGERANFATDLTTVYVPASTDPLRWTTVGLALQCSPTKEMTTGFDLAALAPRDRRALRIVEGRAAMGWVIGEWPTLRAVFEQLVPGQESWACTDAAELASRAAELAASDAVLDVPTLFGVLPGERPLSAHRTRVVGDGRRRSRVSWSIKQTKEKFPLAIAVGGPDGEAPRLVPVDEVPDDEAETSDHDRRIGIPYPEWDYRTQRYREDFVTVLERRMSPRTTGATRIDPKLRRWFAAPHQVERRDRLEDGDQIDVTAYVDTYARALAGEHTDDRIYRALMPRQRDVATAILLDATSSLQARGGAGYRLQLACAEALSIAMGSTGERFAVFAFAGETRHRVEVMRLRDFSHPPWMQPAGATIRPSGYTRLGAALRHVTSRLRAVPAERRVLLSIGDAAPSDEGYEGKYAELDVRRATDEALGAGVVLHQIALGRVHPERLERCFGPGRFHCVNRADDLPAVLSRVHEELTRT</sequence>
<dbReference type="RefSeq" id="WP_344605811.1">
    <property type="nucleotide sequence ID" value="NZ_BAAAHE010000023.1"/>
</dbReference>
<dbReference type="SUPFAM" id="SSF53300">
    <property type="entry name" value="vWA-like"/>
    <property type="match status" value="1"/>
</dbReference>
<accession>A0ABP3S6W3</accession>
<protein>
    <recommendedName>
        <fullName evidence="3">VWFA domain-containing protein</fullName>
    </recommendedName>
</protein>
<dbReference type="Proteomes" id="UP001500957">
    <property type="component" value="Unassembled WGS sequence"/>
</dbReference>
<dbReference type="InterPro" id="IPR036465">
    <property type="entry name" value="vWFA_dom_sf"/>
</dbReference>
<evidence type="ECO:0000313" key="2">
    <source>
        <dbReference type="Proteomes" id="UP001500957"/>
    </source>
</evidence>
<dbReference type="PANTHER" id="PTHR41248">
    <property type="entry name" value="NORD PROTEIN"/>
    <property type="match status" value="1"/>
</dbReference>
<evidence type="ECO:0008006" key="3">
    <source>
        <dbReference type="Google" id="ProtNLM"/>
    </source>
</evidence>
<dbReference type="InterPro" id="IPR051928">
    <property type="entry name" value="NorD/CobT"/>
</dbReference>
<organism evidence="1 2">
    <name type="scientific">Sporichthya brevicatena</name>
    <dbReference type="NCBI Taxonomy" id="171442"/>
    <lineage>
        <taxon>Bacteria</taxon>
        <taxon>Bacillati</taxon>
        <taxon>Actinomycetota</taxon>
        <taxon>Actinomycetes</taxon>
        <taxon>Sporichthyales</taxon>
        <taxon>Sporichthyaceae</taxon>
        <taxon>Sporichthya</taxon>
    </lineage>
</organism>
<dbReference type="PANTHER" id="PTHR41248:SF1">
    <property type="entry name" value="NORD PROTEIN"/>
    <property type="match status" value="1"/>
</dbReference>
<dbReference type="Gene3D" id="3.40.50.410">
    <property type="entry name" value="von Willebrand factor, type A domain"/>
    <property type="match status" value="1"/>
</dbReference>
<keyword evidence="2" id="KW-1185">Reference proteome</keyword>
<name>A0ABP3S6W3_9ACTN</name>
<proteinExistence type="predicted"/>